<dbReference type="Pfam" id="PF08395">
    <property type="entry name" value="7tm_7"/>
    <property type="match status" value="1"/>
</dbReference>
<dbReference type="GO" id="GO:0008049">
    <property type="term" value="P:male courtship behavior"/>
    <property type="evidence" value="ECO:0007669"/>
    <property type="project" value="TreeGrafter"/>
</dbReference>
<name>A0A158P1N8_ATTCE</name>
<dbReference type="KEGG" id="acep:105627026"/>
<dbReference type="GO" id="GO:0030424">
    <property type="term" value="C:axon"/>
    <property type="evidence" value="ECO:0007669"/>
    <property type="project" value="TreeGrafter"/>
</dbReference>
<evidence type="ECO:0000256" key="8">
    <source>
        <dbReference type="RuleBase" id="RU363108"/>
    </source>
</evidence>
<dbReference type="GO" id="GO:0030425">
    <property type="term" value="C:dendrite"/>
    <property type="evidence" value="ECO:0007669"/>
    <property type="project" value="TreeGrafter"/>
</dbReference>
<dbReference type="OrthoDB" id="7551911at2759"/>
<comment type="similarity">
    <text evidence="8">Belongs to the insect chemoreceptor superfamily. Gustatory receptor (GR) family.</text>
</comment>
<evidence type="ECO:0000313" key="9">
    <source>
        <dbReference type="EnsemblMetazoa" id="XP_012063696.1"/>
    </source>
</evidence>
<evidence type="ECO:0000256" key="2">
    <source>
        <dbReference type="ARBA" id="ARBA00022475"/>
    </source>
</evidence>
<feature type="transmembrane region" description="Helical" evidence="8">
    <location>
        <begin position="12"/>
        <end position="34"/>
    </location>
</feature>
<sequence>MISNTVQKLNTIFNVQLLISMIITFCQINLDLYIYLIKWHDGLVINLNGQASKLFLSTTIFYIIKLVLIVWACETGKNQAQEIRITIHDVLNKAKDKQIKNELQSFSLQILHCKNIFSAKGFNMDAMFLTTMMDMLYINCVCLLKACFKDVNNNLQQMEELIINSESRVPMLFYYKQKNLFLIMKLKILKKQHMMISNTVQMLNTIFSMQLLASTIITFGQISLDLYIHLFQWHDGVFINLNGQFSEFILSDIIYYIIKLALIVWACETCKNQAQEIRTTIHDVLNSTKDEQIKNEV</sequence>
<comment type="subcellular location">
    <subcellularLocation>
        <location evidence="1 8">Cell membrane</location>
        <topology evidence="1 8">Multi-pass membrane protein</topology>
    </subcellularLocation>
</comment>
<keyword evidence="5 8" id="KW-0472">Membrane</keyword>
<dbReference type="InParanoid" id="A0A158P1N8"/>
<dbReference type="GO" id="GO:0007635">
    <property type="term" value="P:chemosensory behavior"/>
    <property type="evidence" value="ECO:0007669"/>
    <property type="project" value="TreeGrafter"/>
</dbReference>
<dbReference type="GO" id="GO:0043025">
    <property type="term" value="C:neuronal cell body"/>
    <property type="evidence" value="ECO:0007669"/>
    <property type="project" value="TreeGrafter"/>
</dbReference>
<evidence type="ECO:0000313" key="10">
    <source>
        <dbReference type="Proteomes" id="UP000005205"/>
    </source>
</evidence>
<evidence type="ECO:0000256" key="7">
    <source>
        <dbReference type="ARBA" id="ARBA00023224"/>
    </source>
</evidence>
<dbReference type="PANTHER" id="PTHR21143">
    <property type="entry name" value="INVERTEBRATE GUSTATORY RECEPTOR"/>
    <property type="match status" value="1"/>
</dbReference>
<reference evidence="10" key="1">
    <citation type="journal article" date="2011" name="PLoS Genet.">
        <title>The genome sequence of the leaf-cutter ant Atta cephalotes reveals insights into its obligate symbiotic lifestyle.</title>
        <authorList>
            <person name="Suen G."/>
            <person name="Teiling C."/>
            <person name="Li L."/>
            <person name="Holt C."/>
            <person name="Abouheif E."/>
            <person name="Bornberg-Bauer E."/>
            <person name="Bouffard P."/>
            <person name="Caldera E.J."/>
            <person name="Cash E."/>
            <person name="Cavanaugh A."/>
            <person name="Denas O."/>
            <person name="Elhaik E."/>
            <person name="Fave M.J."/>
            <person name="Gadau J."/>
            <person name="Gibson J.D."/>
            <person name="Graur D."/>
            <person name="Grubbs K.J."/>
            <person name="Hagen D.E."/>
            <person name="Harkins T.T."/>
            <person name="Helmkampf M."/>
            <person name="Hu H."/>
            <person name="Johnson B.R."/>
            <person name="Kim J."/>
            <person name="Marsh S.E."/>
            <person name="Moeller J.A."/>
            <person name="Munoz-Torres M.C."/>
            <person name="Murphy M.C."/>
            <person name="Naughton M.C."/>
            <person name="Nigam S."/>
            <person name="Overson R."/>
            <person name="Rajakumar R."/>
            <person name="Reese J.T."/>
            <person name="Scott J.J."/>
            <person name="Smith C.R."/>
            <person name="Tao S."/>
            <person name="Tsutsui N.D."/>
            <person name="Viljakainen L."/>
            <person name="Wissler L."/>
            <person name="Yandell M.D."/>
            <person name="Zimmer F."/>
            <person name="Taylor J."/>
            <person name="Slater S.C."/>
            <person name="Clifton S.W."/>
            <person name="Warren W.C."/>
            <person name="Elsik C.G."/>
            <person name="Smith C.D."/>
            <person name="Weinstock G.M."/>
            <person name="Gerardo N.M."/>
            <person name="Currie C.R."/>
        </authorList>
    </citation>
    <scope>NUCLEOTIDE SEQUENCE [LARGE SCALE GENOMIC DNA]</scope>
</reference>
<dbReference type="EnsemblMetazoa" id="XM_012208306.1">
    <property type="protein sequence ID" value="XP_012063696.1"/>
    <property type="gene ID" value="LOC105627026"/>
</dbReference>
<feature type="transmembrane region" description="Helical" evidence="8">
    <location>
        <begin position="248"/>
        <end position="267"/>
    </location>
</feature>
<evidence type="ECO:0000256" key="6">
    <source>
        <dbReference type="ARBA" id="ARBA00023170"/>
    </source>
</evidence>
<dbReference type="Proteomes" id="UP000005205">
    <property type="component" value="Unassembled WGS sequence"/>
</dbReference>
<accession>A0A158P1N8</accession>
<feature type="transmembrane region" description="Helical" evidence="8">
    <location>
        <begin position="54"/>
        <end position="73"/>
    </location>
</feature>
<reference evidence="9" key="2">
    <citation type="submission" date="2016-04" db="UniProtKB">
        <authorList>
            <consortium name="EnsemblMetazoa"/>
        </authorList>
    </citation>
    <scope>IDENTIFICATION</scope>
</reference>
<keyword evidence="2 8" id="KW-1003">Cell membrane</keyword>
<evidence type="ECO:0000256" key="4">
    <source>
        <dbReference type="ARBA" id="ARBA00022989"/>
    </source>
</evidence>
<evidence type="ECO:0000256" key="1">
    <source>
        <dbReference type="ARBA" id="ARBA00004651"/>
    </source>
</evidence>
<dbReference type="PANTHER" id="PTHR21143:SF133">
    <property type="entry name" value="GUSTATORY AND PHEROMONE RECEPTOR 32A-RELATED"/>
    <property type="match status" value="1"/>
</dbReference>
<dbReference type="AlphaFoldDB" id="A0A158P1N8"/>
<organism evidence="9 10">
    <name type="scientific">Atta cephalotes</name>
    <name type="common">Leafcutter ant</name>
    <dbReference type="NCBI Taxonomy" id="12957"/>
    <lineage>
        <taxon>Eukaryota</taxon>
        <taxon>Metazoa</taxon>
        <taxon>Ecdysozoa</taxon>
        <taxon>Arthropoda</taxon>
        <taxon>Hexapoda</taxon>
        <taxon>Insecta</taxon>
        <taxon>Pterygota</taxon>
        <taxon>Neoptera</taxon>
        <taxon>Endopterygota</taxon>
        <taxon>Hymenoptera</taxon>
        <taxon>Apocrita</taxon>
        <taxon>Aculeata</taxon>
        <taxon>Formicoidea</taxon>
        <taxon>Formicidae</taxon>
        <taxon>Myrmicinae</taxon>
        <taxon>Atta</taxon>
    </lineage>
</organism>
<keyword evidence="4 8" id="KW-1133">Transmembrane helix</keyword>
<keyword evidence="10" id="KW-1185">Reference proteome</keyword>
<dbReference type="InterPro" id="IPR013604">
    <property type="entry name" value="7TM_chemorcpt"/>
</dbReference>
<dbReference type="EMBL" id="ADTU01006727">
    <property type="status" value="NOT_ANNOTATED_CDS"/>
    <property type="molecule type" value="Genomic_DNA"/>
</dbReference>
<gene>
    <name evidence="9" type="primary">105627026</name>
</gene>
<evidence type="ECO:0000256" key="5">
    <source>
        <dbReference type="ARBA" id="ARBA00023136"/>
    </source>
</evidence>
<comment type="caution">
    <text evidence="8">Lacks conserved residue(s) required for the propagation of feature annotation.</text>
</comment>
<dbReference type="GO" id="GO:0050909">
    <property type="term" value="P:sensory perception of taste"/>
    <property type="evidence" value="ECO:0007669"/>
    <property type="project" value="InterPro"/>
</dbReference>
<keyword evidence="6 8" id="KW-0675">Receptor</keyword>
<comment type="function">
    <text evidence="8">Gustatory receptor which mediates acceptance or avoidance behavior, depending on its substrates.</text>
</comment>
<dbReference type="EMBL" id="ADTU01006726">
    <property type="status" value="NOT_ANNOTATED_CDS"/>
    <property type="molecule type" value="Genomic_DNA"/>
</dbReference>
<keyword evidence="7 8" id="KW-0807">Transducer</keyword>
<feature type="transmembrane region" description="Helical" evidence="8">
    <location>
        <begin position="202"/>
        <end position="228"/>
    </location>
</feature>
<protein>
    <recommendedName>
        <fullName evidence="8">Gustatory receptor</fullName>
    </recommendedName>
</protein>
<keyword evidence="3 8" id="KW-0812">Transmembrane</keyword>
<evidence type="ECO:0000256" key="3">
    <source>
        <dbReference type="ARBA" id="ARBA00022692"/>
    </source>
</evidence>
<dbReference type="GO" id="GO:0005886">
    <property type="term" value="C:plasma membrane"/>
    <property type="evidence" value="ECO:0007669"/>
    <property type="project" value="UniProtKB-SubCell"/>
</dbReference>
<dbReference type="GO" id="GO:0007165">
    <property type="term" value="P:signal transduction"/>
    <property type="evidence" value="ECO:0007669"/>
    <property type="project" value="UniProtKB-KW"/>
</dbReference>
<proteinExistence type="inferred from homology"/>